<sequence>MPSNHTNEITMASVVLDTGGGLRSCAKRYTVNNGSAGLGNQQITLLFAHGLGFHKEQWEPVIYDLFQADAMNAVSVIKEAWAVDCQDHGESASLNEDVLLGASRCVSCCEYAGVFLSLLRSGQVDLKTRIVFIGHSAGAISGFDYFYLGFAEPDLASSVLSATGFGHLDVAPYDSMILVEPTMLPKSLFDTSLDIRKGVRRMIESSRKRRDIWSSVSDARSWLRTRTPWSAWDARVLDIYVNSGMRSLPTGIYPEIATGVTLCFPKSTQAMAYNNLQDQHDGLEQLGVLCSSKRVHVIFGGRIDFNPKVVHNNIIEVVERYGSGSIVYLDDMGHMVTGISGFVGAHVTVQLLEAGYTVRGTARSAKAEILRRTLASKYPKLEIVTVDDIAADDIQRILKDVGAVIHVASPLAGRAAPADALNSAVEGSLNVLRQSAEAGITKFVLTSSWGTTMNPNMSETWGGVTFTAESWGKVTREDVLSGKQNPLETYLSCKLLAEKAAWEFADGHPNVDLATINPPFIYGPWLQDFPQPTPEALGSNALIYGLIAGDAGRPLPPPLPPYFSDVRDVAKAHVAALSLPKNIEGLTRKRFLISSGSFSWSEAVEHLSKARPDLNGRFPSVENAPAAPGPLSTIDAAPAAQHLKLTQVINWQKSVEDTVDNLLEFEKAWKAKI</sequence>
<dbReference type="Proteomes" id="UP000824881">
    <property type="component" value="Unassembled WGS sequence"/>
</dbReference>
<proteinExistence type="predicted"/>
<accession>A0ACB7IWZ9</accession>
<evidence type="ECO:0000313" key="2">
    <source>
        <dbReference type="Proteomes" id="UP000824881"/>
    </source>
</evidence>
<gene>
    <name evidence="1" type="ORF">CCMSSC00406_0006541</name>
</gene>
<evidence type="ECO:0000313" key="1">
    <source>
        <dbReference type="EMBL" id="KAG9222244.1"/>
    </source>
</evidence>
<reference evidence="1 2" key="1">
    <citation type="journal article" date="2021" name="Appl. Environ. Microbiol.">
        <title>Genetic linkage and physical mapping for an oyster mushroom Pleurotus cornucopiae and QTL analysis for the trait cap color.</title>
        <authorList>
            <person name="Zhang Y."/>
            <person name="Gao W."/>
            <person name="Sonnenberg A."/>
            <person name="Chen Q."/>
            <person name="Zhang J."/>
            <person name="Huang C."/>
        </authorList>
    </citation>
    <scope>NUCLEOTIDE SEQUENCE [LARGE SCALE GENOMIC DNA]</scope>
    <source>
        <strain evidence="1">CCMSSC00406</strain>
    </source>
</reference>
<comment type="caution">
    <text evidence="1">The sequence shown here is derived from an EMBL/GenBank/DDBJ whole genome shotgun (WGS) entry which is preliminary data.</text>
</comment>
<keyword evidence="2" id="KW-1185">Reference proteome</keyword>
<dbReference type="EMBL" id="WQMT02000005">
    <property type="protein sequence ID" value="KAG9222244.1"/>
    <property type="molecule type" value="Genomic_DNA"/>
</dbReference>
<organism evidence="1 2">
    <name type="scientific">Pleurotus cornucopiae</name>
    <name type="common">Cornucopia mushroom</name>
    <dbReference type="NCBI Taxonomy" id="5321"/>
    <lineage>
        <taxon>Eukaryota</taxon>
        <taxon>Fungi</taxon>
        <taxon>Dikarya</taxon>
        <taxon>Basidiomycota</taxon>
        <taxon>Agaricomycotina</taxon>
        <taxon>Agaricomycetes</taxon>
        <taxon>Agaricomycetidae</taxon>
        <taxon>Agaricales</taxon>
        <taxon>Pleurotineae</taxon>
        <taxon>Pleurotaceae</taxon>
        <taxon>Pleurotus</taxon>
    </lineage>
</organism>
<name>A0ACB7IWZ9_PLECO</name>
<protein>
    <submittedName>
        <fullName evidence="1">Uncharacterized protein</fullName>
    </submittedName>
</protein>